<keyword evidence="2" id="KW-1185">Reference proteome</keyword>
<protein>
    <submittedName>
        <fullName evidence="1">Uncharacterized protein</fullName>
    </submittedName>
</protein>
<reference evidence="1 2" key="2">
    <citation type="submission" date="2015-01" db="EMBL/GenBank/DDBJ databases">
        <authorList>
            <consortium name="NBRP consortium"/>
            <person name="Sawabe T."/>
            <person name="Meirelles P."/>
            <person name="Feng G."/>
            <person name="Sayaka M."/>
            <person name="Hattori M."/>
            <person name="Ohkuma M."/>
        </authorList>
    </citation>
    <scope>NUCLEOTIDE SEQUENCE [LARGE SCALE GENOMIC DNA]</scope>
    <source>
        <strain evidence="2">JCM 19231</strain>
    </source>
</reference>
<dbReference type="EMBL" id="BBRZ01000190">
    <property type="protein sequence ID" value="GAM59676.1"/>
    <property type="molecule type" value="Genomic_DNA"/>
</dbReference>
<evidence type="ECO:0000313" key="2">
    <source>
        <dbReference type="Proteomes" id="UP000031671"/>
    </source>
</evidence>
<comment type="caution">
    <text evidence="1">The sequence shown here is derived from an EMBL/GenBank/DDBJ whole genome shotgun (WGS) entry which is preliminary data.</text>
</comment>
<dbReference type="AlphaFoldDB" id="A0A0B8P0D0"/>
<reference evidence="1 2" key="1">
    <citation type="submission" date="2015-01" db="EMBL/GenBank/DDBJ databases">
        <title>Vibrio sp. C1 JCM 19231 whole genome shotgun sequence.</title>
        <authorList>
            <person name="Sawabe T."/>
            <person name="Meirelles P."/>
            <person name="Feng G."/>
            <person name="Sayaka M."/>
            <person name="Hattori M."/>
            <person name="Ohkuma M."/>
        </authorList>
    </citation>
    <scope>NUCLEOTIDE SEQUENCE [LARGE SCALE GENOMIC DNA]</scope>
    <source>
        <strain evidence="2">JCM 19231</strain>
    </source>
</reference>
<organism evidence="1 2">
    <name type="scientific">Vibrio ishigakensis</name>
    <dbReference type="NCBI Taxonomy" id="1481914"/>
    <lineage>
        <taxon>Bacteria</taxon>
        <taxon>Pseudomonadati</taxon>
        <taxon>Pseudomonadota</taxon>
        <taxon>Gammaproteobacteria</taxon>
        <taxon>Vibrionales</taxon>
        <taxon>Vibrionaceae</taxon>
        <taxon>Vibrio</taxon>
    </lineage>
</organism>
<proteinExistence type="predicted"/>
<sequence length="56" mass="6300">MLSLGKGAKVLEIVDERSSQVYETLVHKHKPMKFLPAPNELEDDDTALPLVTLLRI</sequence>
<accession>A0A0B8P0D0</accession>
<evidence type="ECO:0000313" key="1">
    <source>
        <dbReference type="EMBL" id="GAM59676.1"/>
    </source>
</evidence>
<name>A0A0B8P0D0_9VIBR</name>
<gene>
    <name evidence="1" type="ORF">JCM19231_606</name>
</gene>
<dbReference type="Proteomes" id="UP000031671">
    <property type="component" value="Unassembled WGS sequence"/>
</dbReference>